<gene>
    <name evidence="1" type="ORF">KE626_30180</name>
</gene>
<evidence type="ECO:0000313" key="2">
    <source>
        <dbReference type="Proteomes" id="UP000676386"/>
    </source>
</evidence>
<proteinExistence type="predicted"/>
<reference evidence="1 2" key="1">
    <citation type="submission" date="2021-04" db="EMBL/GenBank/DDBJ databases">
        <title>Chitinophaga sp. nov., isolated from the rhizosphere soil.</title>
        <authorList>
            <person name="He S."/>
        </authorList>
    </citation>
    <scope>NUCLEOTIDE SEQUENCE [LARGE SCALE GENOMIC DNA]</scope>
    <source>
        <strain evidence="1 2">2R12</strain>
    </source>
</reference>
<name>A0ABS5JAM1_9BACT</name>
<dbReference type="RefSeq" id="WP_211976801.1">
    <property type="nucleotide sequence ID" value="NZ_CBFHAM010000060.1"/>
</dbReference>
<accession>A0ABS5JAM1</accession>
<protein>
    <submittedName>
        <fullName evidence="1">Uncharacterized protein</fullName>
    </submittedName>
</protein>
<organism evidence="1 2">
    <name type="scientific">Chitinophaga hostae</name>
    <dbReference type="NCBI Taxonomy" id="2831022"/>
    <lineage>
        <taxon>Bacteria</taxon>
        <taxon>Pseudomonadati</taxon>
        <taxon>Bacteroidota</taxon>
        <taxon>Chitinophagia</taxon>
        <taxon>Chitinophagales</taxon>
        <taxon>Chitinophagaceae</taxon>
        <taxon>Chitinophaga</taxon>
    </lineage>
</organism>
<dbReference type="PROSITE" id="PS51257">
    <property type="entry name" value="PROKAR_LIPOPROTEIN"/>
    <property type="match status" value="1"/>
</dbReference>
<dbReference type="Proteomes" id="UP000676386">
    <property type="component" value="Unassembled WGS sequence"/>
</dbReference>
<keyword evidence="2" id="KW-1185">Reference proteome</keyword>
<comment type="caution">
    <text evidence="1">The sequence shown here is derived from an EMBL/GenBank/DDBJ whole genome shotgun (WGS) entry which is preliminary data.</text>
</comment>
<dbReference type="EMBL" id="JAGTXB010000024">
    <property type="protein sequence ID" value="MBS0031637.1"/>
    <property type="molecule type" value="Genomic_DNA"/>
</dbReference>
<sequence>MKTLSLKTMTCLVAATMMMSSCRKNNSQEVAPEKGLDGKMLAELLDSKAPKFEHFSIDAAAGGVITTTKGTKFTVPANVFMTAAGAPVTGAVDISIKEMREVSDMILSDKPTMTANGQMLVSFGEFFVRATQNKQDLSLRPNNDPGRGGIRVQVPAKPADNVINGVKEIPMWNGDTTLTFTQHGFNYINQPVTITTQQTVAKGVLWNQIQSSYALFNSTNGTMDFRLDSLIRWINCDGLAAMPNPKTTVMAYFTNHFNTETSASYGGEQPSMLFFKPKNFNTLVKFYNVILTPPAGKEGFHSYQTSIPVGLEGTFLAISAVGGQFYAEQKTTTIGTPAAGDNYTTVSFNLQPVDAAALVALITSMNSK</sequence>
<evidence type="ECO:0000313" key="1">
    <source>
        <dbReference type="EMBL" id="MBS0031637.1"/>
    </source>
</evidence>